<dbReference type="Gene3D" id="1.10.10.10">
    <property type="entry name" value="Winged helix-like DNA-binding domain superfamily/Winged helix DNA-binding domain"/>
    <property type="match status" value="1"/>
</dbReference>
<evidence type="ECO:0000313" key="2">
    <source>
        <dbReference type="EMBL" id="CZQ24376.1"/>
    </source>
</evidence>
<dbReference type="Pfam" id="PF13884">
    <property type="entry name" value="Peptidase_S74"/>
    <property type="match status" value="1"/>
</dbReference>
<evidence type="ECO:0000259" key="1">
    <source>
        <dbReference type="PROSITE" id="PS51688"/>
    </source>
</evidence>
<name>A0A193SCY5_KLEPN</name>
<dbReference type="InterPro" id="IPR030392">
    <property type="entry name" value="S74_ICA"/>
</dbReference>
<organism evidence="2">
    <name type="scientific">Klebsiella pneumoniae</name>
    <dbReference type="NCBI Taxonomy" id="573"/>
    <lineage>
        <taxon>Bacteria</taxon>
        <taxon>Pseudomonadati</taxon>
        <taxon>Pseudomonadota</taxon>
        <taxon>Gammaproteobacteria</taxon>
        <taxon>Enterobacterales</taxon>
        <taxon>Enterobacteriaceae</taxon>
        <taxon>Klebsiella/Raoultella group</taxon>
        <taxon>Klebsiella</taxon>
        <taxon>Klebsiella pneumoniae complex</taxon>
    </lineage>
</organism>
<feature type="domain" description="Peptidase S74" evidence="1">
    <location>
        <begin position="1017"/>
        <end position="1160"/>
    </location>
</feature>
<sequence>MFIFSRRHFFSRILPASLYFTIFKAKPNHINDFNIPDHRHQEDNNSLLASSYEAGRIHILNYRQVIYFDGGFYGVKNDVVLPFVTSGSDLASWRSDSNKFFSITEDGNELISRVNYSNISFLLNAKNSQHIVTVDGFYSSYDGGQGEWVLTGNIDKDKAGMHFPKNATVYNAFGVEYRLRLKDRTIVNPKINGAKEISGIEISAMSSDGFVCLGEVINGIYSTLPVLYQPNNNIESSTTFKALKIILSDGLYRIGKEAIKLRSNIQYDFGKSTIYVKGRDAGVYINGLEHSVEDIDDIYKKCGERLNWESVSLGFTLVRGGHFIGDHVPGTYDEECSSGIGVLALNPWYCSFEDIRIENFRVNLVGMQVRTENDGVFPNEIIPYISNILPEKIGNFYGCVFKNLYVSTARYCCARLHIDWCQWIGGTISNNGLWGSSKSGQQCDFYLIETGHGFHCSAAYLSIPAYNPPDRAPNKSVIATAARGSVYTACYMENTPSFITVLNKWWTNGNEKGFGLNIDCIASQYRPERNYKFLTFEKNAFGYYGKDNTWTPPTGYASYPSTNGIDFFRFGSPCHDIGAFKHGGFDFKYGTYGISYELNDQFLSPPDVDTIRGNIVSKEMFSPYGLIVSNGILNFPLQFPVLHSNICIWFKDLTNNFDLNNISLWRHGNLEQKKTKGNAELFVSIGECVIDYGNGYKMAILQNLKWNNNDEFSLENIYSSLKITVPEETPIILKAIQAYSGGVPIFPMNLNYIPESADNCVWGNTHPSSGKKLGLMQNIGGGIFFIGDVINPWIGVTSRHDFYSPKISWQKDAVFTNMPRIVESGSCIGMFFCKVFTVVVNNVNEELNLTEITVSAKDLPYIYVGVPLCITSTSTSTSTSTCEVPILSRIIENGILTNRYVLAGIVGETGTLLVVNQRMLAARKYVGGYAFGSIEINEGQIDIVKSKDRGSKQGLNFYMSNNRLTPSASMTASEDSILFSAGSFWFNNSICFSPDKHCDFASADSPIENIFVRNAISTVADKNHIPIVRNIPDNILDIWGTISAKAYKYDWAIRQKGDDMARWHVGWIAQDIVDAFAKAGENASEWALVVYNESSSINAPLLTSPEYPLQNKLKGTSSSTTEHVSLQTSGWRVILDECNAMELLYQRRQLKRLSKLLSMLDVK</sequence>
<dbReference type="InterPro" id="IPR036388">
    <property type="entry name" value="WH-like_DNA-bd_sf"/>
</dbReference>
<reference evidence="2" key="1">
    <citation type="submission" date="2016-02" db="EMBL/GenBank/DDBJ databases">
        <authorList>
            <person name="Wen L."/>
            <person name="He K."/>
            <person name="Yang H."/>
        </authorList>
    </citation>
    <scope>NUCLEOTIDE SEQUENCE</scope>
    <source>
        <strain evidence="2">QMP</strain>
    </source>
</reference>
<dbReference type="PROSITE" id="PS51688">
    <property type="entry name" value="ICA"/>
    <property type="match status" value="1"/>
</dbReference>
<accession>A0A193SCY5</accession>
<dbReference type="EMBL" id="LT174551">
    <property type="protein sequence ID" value="CZQ24376.1"/>
    <property type="molecule type" value="Genomic_DNA"/>
</dbReference>
<protein>
    <recommendedName>
        <fullName evidence="1">Peptidase S74 domain-containing protein</fullName>
    </recommendedName>
</protein>
<reference evidence="2" key="2">
    <citation type="submission" date="2016-06" db="EMBL/GenBank/DDBJ databases">
        <title>Towards a vaccine: An investigation of Klebsiella pneumoniae surface antigens.</title>
        <authorList>
            <person name="Follador R."/>
            <person name="Heinz E."/>
            <person name="Wyres K.L."/>
            <person name="Ellington M.J."/>
            <person name="Kowarik M."/>
            <person name="Holt K.E."/>
            <person name="Thomson N.R."/>
        </authorList>
    </citation>
    <scope>NUCLEOTIDE SEQUENCE</scope>
    <source>
        <strain evidence="2">QMP</strain>
    </source>
</reference>
<proteinExistence type="predicted"/>
<dbReference type="AlphaFoldDB" id="A0A193SCY5"/>